<keyword evidence="7" id="KW-0934">Plastid</keyword>
<reference evidence="7" key="2">
    <citation type="journal article" date="2023" name="Aust. Syst. Bot.">
        <title>Plastid phylogenomics of the Eriostemon group (Rutaceae; Zanthoxyloideae): support for major clades and investigation of a backbone polytomy.</title>
        <authorList>
            <person name="Orel H.K."/>
            <person name="McLay T.G.B."/>
            <person name="Neal W.C."/>
            <person name="Forster P.I."/>
            <person name="Bayly M.J."/>
        </authorList>
    </citation>
    <scope>NUCLEOTIDE SEQUENCE</scope>
    <source>
        <strain evidence="7">PIF34467</strain>
    </source>
</reference>
<reference evidence="7" key="1">
    <citation type="submission" date="2021-11" db="EMBL/GenBank/DDBJ databases">
        <authorList>
            <person name="Orel H.K."/>
            <person name="Bayly M.J."/>
            <person name="McLay T."/>
            <person name="Neal W.C."/>
            <person name="Batty E.L."/>
            <person name="Forster P.I."/>
        </authorList>
    </citation>
    <scope>NUCLEOTIDE SEQUENCE</scope>
    <source>
        <strain evidence="7">PIF34467</strain>
    </source>
</reference>
<dbReference type="GO" id="GO:0003735">
    <property type="term" value="F:structural constituent of ribosome"/>
    <property type="evidence" value="ECO:0007669"/>
    <property type="project" value="InterPro"/>
</dbReference>
<evidence type="ECO:0000256" key="4">
    <source>
        <dbReference type="ARBA" id="ARBA00023274"/>
    </source>
</evidence>
<dbReference type="GO" id="GO:0006412">
    <property type="term" value="P:translation"/>
    <property type="evidence" value="ECO:0007669"/>
    <property type="project" value="UniProtKB-UniRule"/>
</dbReference>
<dbReference type="InterPro" id="IPR044958">
    <property type="entry name" value="Ribosomal_bL32_plant/cyanobact"/>
</dbReference>
<proteinExistence type="inferred from homology"/>
<organism evidence="7">
    <name type="scientific">Phebalium whitei</name>
    <dbReference type="NCBI Taxonomy" id="2981423"/>
    <lineage>
        <taxon>Eukaryota</taxon>
        <taxon>Viridiplantae</taxon>
        <taxon>Streptophyta</taxon>
        <taxon>Embryophyta</taxon>
        <taxon>Tracheophyta</taxon>
        <taxon>Spermatophyta</taxon>
        <taxon>Magnoliopsida</taxon>
        <taxon>eudicotyledons</taxon>
        <taxon>Gunneridae</taxon>
        <taxon>Pentapetalae</taxon>
        <taxon>rosids</taxon>
        <taxon>malvids</taxon>
        <taxon>Sapindales</taxon>
        <taxon>Rutaceae</taxon>
        <taxon>Zanthoxyloideae</taxon>
        <taxon>Phebalium</taxon>
    </lineage>
</organism>
<evidence type="ECO:0000313" key="7">
    <source>
        <dbReference type="EMBL" id="WAJ53002.1"/>
    </source>
</evidence>
<dbReference type="GO" id="GO:0015934">
    <property type="term" value="C:large ribosomal subunit"/>
    <property type="evidence" value="ECO:0007669"/>
    <property type="project" value="InterPro"/>
</dbReference>
<protein>
    <recommendedName>
        <fullName evidence="5 6">Large ribosomal subunit protein bL32c</fullName>
    </recommendedName>
</protein>
<keyword evidence="3 6" id="KW-0689">Ribosomal protein</keyword>
<keyword evidence="7" id="KW-0150">Chloroplast</keyword>
<gene>
    <name evidence="6 7" type="primary">rpl32</name>
</gene>
<dbReference type="AlphaFoldDB" id="A0AA49E123"/>
<evidence type="ECO:0000256" key="3">
    <source>
        <dbReference type="ARBA" id="ARBA00022980"/>
    </source>
</evidence>
<geneLocation type="chloroplast" evidence="7"/>
<dbReference type="EMBL" id="OL591208">
    <property type="protein sequence ID" value="WAJ53002.1"/>
    <property type="molecule type" value="Genomic_DNA"/>
</dbReference>
<comment type="similarity">
    <text evidence="2 6">Belongs to the bacterial ribosomal protein bL32 family.</text>
</comment>
<dbReference type="GeneID" id="84329704"/>
<dbReference type="InterPro" id="IPR002677">
    <property type="entry name" value="Ribosomal_bL32"/>
</dbReference>
<dbReference type="PANTHER" id="PTHR36083:SF1">
    <property type="entry name" value="LARGE RIBOSOMAL SUBUNIT PROTEIN BL32C"/>
    <property type="match status" value="1"/>
</dbReference>
<evidence type="ECO:0000256" key="6">
    <source>
        <dbReference type="HAMAP-Rule" id="MF_00340"/>
    </source>
</evidence>
<evidence type="ECO:0000256" key="5">
    <source>
        <dbReference type="ARBA" id="ARBA00035280"/>
    </source>
</evidence>
<accession>A0AA49E123</accession>
<name>A0AA49E123_9ROSI</name>
<keyword evidence="4 6" id="KW-0687">Ribonucleoprotein</keyword>
<dbReference type="GO" id="GO:0009507">
    <property type="term" value="C:chloroplast"/>
    <property type="evidence" value="ECO:0007669"/>
    <property type="project" value="UniProtKB-SubCell"/>
</dbReference>
<sequence length="57" mass="6441">MAVPKKRTSILKKRIRKNIWKNGGGWAALKGVSLAKSLSTGNSKRFFGKQIKKKRLE</sequence>
<evidence type="ECO:0000256" key="2">
    <source>
        <dbReference type="ARBA" id="ARBA00008560"/>
    </source>
</evidence>
<evidence type="ECO:0000256" key="1">
    <source>
        <dbReference type="ARBA" id="ARBA00004229"/>
    </source>
</evidence>
<comment type="subcellular location">
    <subcellularLocation>
        <location evidence="1 6">Plastid</location>
        <location evidence="1 6">Chloroplast</location>
    </subcellularLocation>
</comment>
<dbReference type="RefSeq" id="YP_010920430.1">
    <property type="nucleotide sequence ID" value="NC_081894.1"/>
</dbReference>
<dbReference type="HAMAP" id="MF_00340">
    <property type="entry name" value="Ribosomal_bL32"/>
    <property type="match status" value="1"/>
</dbReference>
<dbReference type="PANTHER" id="PTHR36083">
    <property type="entry name" value="50S RIBOSOMAL PROTEIN L32, CHLOROPLASTIC"/>
    <property type="match status" value="1"/>
</dbReference>